<feature type="compositionally biased region" description="Basic and acidic residues" evidence="1">
    <location>
        <begin position="199"/>
        <end position="209"/>
    </location>
</feature>
<reference evidence="3 4" key="1">
    <citation type="submission" date="2020-10" db="EMBL/GenBank/DDBJ databases">
        <title>Connecting structure to function with the recovery of over 1000 high-quality activated sludge metagenome-assembled genomes encoding full-length rRNA genes using long-read sequencing.</title>
        <authorList>
            <person name="Singleton C.M."/>
            <person name="Petriglieri F."/>
            <person name="Kristensen J.M."/>
            <person name="Kirkegaard R.H."/>
            <person name="Michaelsen T.Y."/>
            <person name="Andersen M.H."/>
            <person name="Karst S.M."/>
            <person name="Dueholm M.S."/>
            <person name="Nielsen P.H."/>
            <person name="Albertsen M."/>
        </authorList>
    </citation>
    <scope>NUCLEOTIDE SEQUENCE [LARGE SCALE GENOMIC DNA]</scope>
    <source>
        <strain evidence="3">Ega_18-Q3-R5-49_MAXAC.001</strain>
    </source>
</reference>
<evidence type="ECO:0000259" key="2">
    <source>
        <dbReference type="Pfam" id="PF12867"/>
    </source>
</evidence>
<gene>
    <name evidence="3" type="ORF">IPI13_14040</name>
</gene>
<dbReference type="EMBL" id="JADJIB010000005">
    <property type="protein sequence ID" value="MBK7274229.1"/>
    <property type="molecule type" value="Genomic_DNA"/>
</dbReference>
<sequence length="209" mass="23441">MSVLAPKVSAMTTQPGRARPTDADGFRAAWALAEAEWAQTFARARSFSAQQLHERVDGEWSFIQTQRHLVFATDAWVRRALLGDPTPWHPLDLPHDDMEDAPGVPRDDAARPTLDEVLALRADRMSTVREVIAGLTDEALDSLTVPVLEPGYPESEAFLVRRCLGAVVNEEWEHRRFAERDLDIIDNGSRSTDQTTETDQPREEETTHG</sequence>
<dbReference type="Pfam" id="PF12867">
    <property type="entry name" value="DinB_2"/>
    <property type="match status" value="1"/>
</dbReference>
<feature type="region of interest" description="Disordered" evidence="1">
    <location>
        <begin position="1"/>
        <end position="22"/>
    </location>
</feature>
<accession>A0A935ILC1</accession>
<dbReference type="InterPro" id="IPR034660">
    <property type="entry name" value="DinB/YfiT-like"/>
</dbReference>
<proteinExistence type="predicted"/>
<protein>
    <submittedName>
        <fullName evidence="3">DinB family protein</fullName>
    </submittedName>
</protein>
<comment type="caution">
    <text evidence="3">The sequence shown here is derived from an EMBL/GenBank/DDBJ whole genome shotgun (WGS) entry which is preliminary data.</text>
</comment>
<evidence type="ECO:0000256" key="1">
    <source>
        <dbReference type="SAM" id="MobiDB-lite"/>
    </source>
</evidence>
<dbReference type="Gene3D" id="1.20.120.450">
    <property type="entry name" value="dinb family like domain"/>
    <property type="match status" value="1"/>
</dbReference>
<evidence type="ECO:0000313" key="4">
    <source>
        <dbReference type="Proteomes" id="UP000726105"/>
    </source>
</evidence>
<feature type="region of interest" description="Disordered" evidence="1">
    <location>
        <begin position="186"/>
        <end position="209"/>
    </location>
</feature>
<dbReference type="SUPFAM" id="SSF109854">
    <property type="entry name" value="DinB/YfiT-like putative metalloenzymes"/>
    <property type="match status" value="1"/>
</dbReference>
<dbReference type="Proteomes" id="UP000726105">
    <property type="component" value="Unassembled WGS sequence"/>
</dbReference>
<name>A0A935ILC1_9MICO</name>
<dbReference type="AlphaFoldDB" id="A0A935ILC1"/>
<dbReference type="InterPro" id="IPR024775">
    <property type="entry name" value="DinB-like"/>
</dbReference>
<evidence type="ECO:0000313" key="3">
    <source>
        <dbReference type="EMBL" id="MBK7274229.1"/>
    </source>
</evidence>
<organism evidence="3 4">
    <name type="scientific">Candidatus Phosphoribacter hodrii</name>
    <dbReference type="NCBI Taxonomy" id="2953743"/>
    <lineage>
        <taxon>Bacteria</taxon>
        <taxon>Bacillati</taxon>
        <taxon>Actinomycetota</taxon>
        <taxon>Actinomycetes</taxon>
        <taxon>Micrococcales</taxon>
        <taxon>Dermatophilaceae</taxon>
        <taxon>Candidatus Phosphoribacter</taxon>
    </lineage>
</organism>
<feature type="compositionally biased region" description="Polar residues" evidence="1">
    <location>
        <begin position="188"/>
        <end position="198"/>
    </location>
</feature>
<feature type="domain" description="DinB-like" evidence="2">
    <location>
        <begin position="34"/>
        <end position="177"/>
    </location>
</feature>